<dbReference type="InterPro" id="IPR008978">
    <property type="entry name" value="HSP20-like_chaperone"/>
</dbReference>
<dbReference type="Proteomes" id="UP001374535">
    <property type="component" value="Chromosome 2"/>
</dbReference>
<dbReference type="EMBL" id="CP144699">
    <property type="protein sequence ID" value="WVZ21178.1"/>
    <property type="molecule type" value="Genomic_DNA"/>
</dbReference>
<proteinExistence type="predicted"/>
<keyword evidence="1" id="KW-0346">Stress response</keyword>
<dbReference type="InterPro" id="IPR031107">
    <property type="entry name" value="Small_HSP"/>
</dbReference>
<protein>
    <recommendedName>
        <fullName evidence="4">SHSP domain-containing protein</fullName>
    </recommendedName>
</protein>
<dbReference type="SUPFAM" id="SSF49764">
    <property type="entry name" value="HSP20-like chaperones"/>
    <property type="match status" value="1"/>
</dbReference>
<keyword evidence="3" id="KW-1185">Reference proteome</keyword>
<gene>
    <name evidence="2" type="ORF">V8G54_008500</name>
</gene>
<dbReference type="PANTHER" id="PTHR11527">
    <property type="entry name" value="HEAT-SHOCK PROTEIN 20 FAMILY MEMBER"/>
    <property type="match status" value="1"/>
</dbReference>
<reference evidence="2 3" key="1">
    <citation type="journal article" date="2023" name="Life. Sci Alliance">
        <title>Evolutionary insights into 3D genome organization and epigenetic landscape of Vigna mungo.</title>
        <authorList>
            <person name="Junaid A."/>
            <person name="Singh B."/>
            <person name="Bhatia S."/>
        </authorList>
    </citation>
    <scope>NUCLEOTIDE SEQUENCE [LARGE SCALE GENOMIC DNA]</scope>
    <source>
        <strain evidence="2">Urdbean</strain>
    </source>
</reference>
<accession>A0AAQ3P4C5</accession>
<dbReference type="AlphaFoldDB" id="A0AAQ3P4C5"/>
<evidence type="ECO:0008006" key="4">
    <source>
        <dbReference type="Google" id="ProtNLM"/>
    </source>
</evidence>
<organism evidence="2 3">
    <name type="scientific">Vigna mungo</name>
    <name type="common">Black gram</name>
    <name type="synonym">Phaseolus mungo</name>
    <dbReference type="NCBI Taxonomy" id="3915"/>
    <lineage>
        <taxon>Eukaryota</taxon>
        <taxon>Viridiplantae</taxon>
        <taxon>Streptophyta</taxon>
        <taxon>Embryophyta</taxon>
        <taxon>Tracheophyta</taxon>
        <taxon>Spermatophyta</taxon>
        <taxon>Magnoliopsida</taxon>
        <taxon>eudicotyledons</taxon>
        <taxon>Gunneridae</taxon>
        <taxon>Pentapetalae</taxon>
        <taxon>rosids</taxon>
        <taxon>fabids</taxon>
        <taxon>Fabales</taxon>
        <taxon>Fabaceae</taxon>
        <taxon>Papilionoideae</taxon>
        <taxon>50 kb inversion clade</taxon>
        <taxon>NPAAA clade</taxon>
        <taxon>indigoferoid/millettioid clade</taxon>
        <taxon>Phaseoleae</taxon>
        <taxon>Vigna</taxon>
    </lineage>
</organism>
<evidence type="ECO:0000313" key="3">
    <source>
        <dbReference type="Proteomes" id="UP001374535"/>
    </source>
</evidence>
<evidence type="ECO:0000313" key="2">
    <source>
        <dbReference type="EMBL" id="WVZ21178.1"/>
    </source>
</evidence>
<name>A0AAQ3P4C5_VIGMU</name>
<evidence type="ECO:0000256" key="1">
    <source>
        <dbReference type="ARBA" id="ARBA00023016"/>
    </source>
</evidence>
<sequence>MGIRYEILWNSLLLFSEFFWRYVRNSLLLFGESFSMYVRDVKAKAATPADMEENLNSYLFVMDMPGLRFVDIKKNGKIHAQVSLTDNANTDTDVISVLYQDGVLTVTVNKLPAQEVEAY</sequence>